<protein>
    <recommendedName>
        <fullName evidence="2">Alpha-L-arabinofuranosidase B catalytic domain-containing protein</fullName>
    </recommendedName>
</protein>
<proteinExistence type="predicted"/>
<feature type="chain" id="PRO_5046295073" description="Alpha-L-arabinofuranosidase B catalytic domain-containing protein" evidence="1">
    <location>
        <begin position="19"/>
        <end position="330"/>
    </location>
</feature>
<organism evidence="3 4">
    <name type="scientific">Peronospora belbahrii</name>
    <dbReference type="NCBI Taxonomy" id="622444"/>
    <lineage>
        <taxon>Eukaryota</taxon>
        <taxon>Sar</taxon>
        <taxon>Stramenopiles</taxon>
        <taxon>Oomycota</taxon>
        <taxon>Peronosporomycetes</taxon>
        <taxon>Peronosporales</taxon>
        <taxon>Peronosporaceae</taxon>
        <taxon>Peronospora</taxon>
    </lineage>
</organism>
<dbReference type="InterPro" id="IPR013320">
    <property type="entry name" value="ConA-like_dom_sf"/>
</dbReference>
<feature type="domain" description="Alpha-L-arabinofuranosidase B catalytic" evidence="2">
    <location>
        <begin position="20"/>
        <end position="328"/>
    </location>
</feature>
<sequence length="330" mass="35424">MLRGLPLLAAFLLKTVSAGPCDIYDLAGTPCVAAHSTVRALLDNYYESLYQVKRVSDHMTLNILPLTPGGIANAASQDEFCKGHPCVISIIYDQSGNGNHLTPAPAGGANKVPDKPAVANRLPVKIGGKKAYGVLIQDGVGYRNNKAINTAKGNEAQDIYVVFSGKHFNEGCCFDYGNAETTSNNDGPGTMEAIYFGNNTQWSRGEGPGPWVMADLEDGLFGCADKKYCPNNPTVEYDYLFAMLKGRSDKTFALKQGNARSKKFETTYDGPRPKGYEIMKKQGAIILGIGGDNSAWGAGKFYEGAMIKGNADDKVDEKIHKSVVSAGYGH</sequence>
<reference evidence="3 4" key="1">
    <citation type="submission" date="2021-11" db="EMBL/GenBank/DDBJ databases">
        <authorList>
            <person name="Islam A."/>
            <person name="Islam S."/>
            <person name="Flora M.S."/>
            <person name="Rahman M."/>
            <person name="Ziaur R.M."/>
            <person name="Epstein J.H."/>
            <person name="Hassan M."/>
            <person name="Klassen M."/>
            <person name="Woodard K."/>
            <person name="Webb A."/>
            <person name="Webby R.J."/>
            <person name="El Zowalaty M.E."/>
        </authorList>
    </citation>
    <scope>NUCLEOTIDE SEQUENCE [LARGE SCALE GENOMIC DNA]</scope>
    <source>
        <strain evidence="3">Pbs1</strain>
    </source>
</reference>
<dbReference type="SUPFAM" id="SSF49899">
    <property type="entry name" value="Concanavalin A-like lectins/glucanases"/>
    <property type="match status" value="1"/>
</dbReference>
<feature type="signal peptide" evidence="1">
    <location>
        <begin position="1"/>
        <end position="18"/>
    </location>
</feature>
<dbReference type="PANTHER" id="PTHR39447">
    <property type="entry name" value="ALPHA-L-ARABINOFURANOSIDASE B"/>
    <property type="match status" value="1"/>
</dbReference>
<comment type="caution">
    <text evidence="3">The sequence shown here is derived from an EMBL/GenBank/DDBJ whole genome shotgun (WGS) entry which is preliminary data.</text>
</comment>
<dbReference type="EMBL" id="CAKLCB010000010">
    <property type="protein sequence ID" value="CAH0513281.1"/>
    <property type="molecule type" value="Genomic_DNA"/>
</dbReference>
<evidence type="ECO:0000313" key="3">
    <source>
        <dbReference type="EMBL" id="CAH0513281.1"/>
    </source>
</evidence>
<dbReference type="Proteomes" id="UP001158986">
    <property type="component" value="Unassembled WGS sequence"/>
</dbReference>
<dbReference type="PANTHER" id="PTHR39447:SF2">
    <property type="entry name" value="ALPHA-L-ARABINOFURANOSIDASE B"/>
    <property type="match status" value="1"/>
</dbReference>
<name>A0ABN8CMU4_9STRA</name>
<keyword evidence="1" id="KW-0732">Signal</keyword>
<dbReference type="InterPro" id="IPR038964">
    <property type="entry name" value="ABFB"/>
</dbReference>
<dbReference type="Pfam" id="PF09206">
    <property type="entry name" value="ArabFuran-catal"/>
    <property type="match status" value="1"/>
</dbReference>
<gene>
    <name evidence="3" type="ORF">PBS001_LOCUS98</name>
</gene>
<evidence type="ECO:0000256" key="1">
    <source>
        <dbReference type="SAM" id="SignalP"/>
    </source>
</evidence>
<dbReference type="InterPro" id="IPR015289">
    <property type="entry name" value="A-L-arabinofuranosidase_B_cat"/>
</dbReference>
<dbReference type="Gene3D" id="2.60.120.200">
    <property type="match status" value="1"/>
</dbReference>
<evidence type="ECO:0000259" key="2">
    <source>
        <dbReference type="Pfam" id="PF09206"/>
    </source>
</evidence>
<keyword evidence="4" id="KW-1185">Reference proteome</keyword>
<accession>A0ABN8CMU4</accession>
<evidence type="ECO:0000313" key="4">
    <source>
        <dbReference type="Proteomes" id="UP001158986"/>
    </source>
</evidence>